<dbReference type="AlphaFoldDB" id="A0A2P2P0F6"/>
<proteinExistence type="predicted"/>
<evidence type="ECO:0000313" key="2">
    <source>
        <dbReference type="EMBL" id="MBX48227.1"/>
    </source>
</evidence>
<organism evidence="2">
    <name type="scientific">Rhizophora mucronata</name>
    <name type="common">Asiatic mangrove</name>
    <dbReference type="NCBI Taxonomy" id="61149"/>
    <lineage>
        <taxon>Eukaryota</taxon>
        <taxon>Viridiplantae</taxon>
        <taxon>Streptophyta</taxon>
        <taxon>Embryophyta</taxon>
        <taxon>Tracheophyta</taxon>
        <taxon>Spermatophyta</taxon>
        <taxon>Magnoliopsida</taxon>
        <taxon>eudicotyledons</taxon>
        <taxon>Gunneridae</taxon>
        <taxon>Pentapetalae</taxon>
        <taxon>rosids</taxon>
        <taxon>fabids</taxon>
        <taxon>Malpighiales</taxon>
        <taxon>Rhizophoraceae</taxon>
        <taxon>Rhizophora</taxon>
    </lineage>
</organism>
<name>A0A2P2P0F6_RHIMU</name>
<accession>A0A2P2P0F6</accession>
<reference evidence="2" key="1">
    <citation type="submission" date="2018-02" db="EMBL/GenBank/DDBJ databases">
        <title>Rhizophora mucronata_Transcriptome.</title>
        <authorList>
            <person name="Meera S.P."/>
            <person name="Sreeshan A."/>
            <person name="Augustine A."/>
        </authorList>
    </citation>
    <scope>NUCLEOTIDE SEQUENCE</scope>
    <source>
        <tissue evidence="2">Leaf</tissue>
    </source>
</reference>
<feature type="region of interest" description="Disordered" evidence="1">
    <location>
        <begin position="1"/>
        <end position="22"/>
    </location>
</feature>
<protein>
    <submittedName>
        <fullName evidence="2">Uncharacterized protein</fullName>
    </submittedName>
</protein>
<feature type="compositionally biased region" description="Polar residues" evidence="1">
    <location>
        <begin position="1"/>
        <end position="15"/>
    </location>
</feature>
<dbReference type="EMBL" id="GGEC01067743">
    <property type="protein sequence ID" value="MBX48227.1"/>
    <property type="molecule type" value="Transcribed_RNA"/>
</dbReference>
<sequence length="34" mass="3906">MIRQNNSQIPKSTQEPFPPDELSYSNIMLSLAKQ</sequence>
<evidence type="ECO:0000256" key="1">
    <source>
        <dbReference type="SAM" id="MobiDB-lite"/>
    </source>
</evidence>